<organism evidence="3 4">
    <name type="scientific">Bosea spartocytisi</name>
    <dbReference type="NCBI Taxonomy" id="2773451"/>
    <lineage>
        <taxon>Bacteria</taxon>
        <taxon>Pseudomonadati</taxon>
        <taxon>Pseudomonadota</taxon>
        <taxon>Alphaproteobacteria</taxon>
        <taxon>Hyphomicrobiales</taxon>
        <taxon>Boseaceae</taxon>
        <taxon>Bosea</taxon>
    </lineage>
</organism>
<comment type="caution">
    <text evidence="3">The sequence shown here is derived from an EMBL/GenBank/DDBJ whole genome shotgun (WGS) entry which is preliminary data.</text>
</comment>
<keyword evidence="1" id="KW-0812">Transmembrane</keyword>
<feature type="signal peptide" evidence="2">
    <location>
        <begin position="1"/>
        <end position="20"/>
    </location>
</feature>
<sequence length="190" mass="18654">MIERLVLAAAATLFAGSAMAHTGVGSVHGFTAGLTHPLFGLDHLTAMVAVGLWAGLVGGKARFAYPAAFVATMVLAGIWGMTGAALPGVEIGIGVSVVALGLAIAFNLTPPLAAGVAICAAFAIFHGHAHGAELPEDASGLSYAAGFVVATAALHGLGLVLAAQIARYAPRLARFAGGAMAVAGIAFLAG</sequence>
<evidence type="ECO:0000313" key="3">
    <source>
        <dbReference type="EMBL" id="MBD3844501.1"/>
    </source>
</evidence>
<feature type="transmembrane region" description="Helical" evidence="1">
    <location>
        <begin position="172"/>
        <end position="189"/>
    </location>
</feature>
<evidence type="ECO:0000256" key="2">
    <source>
        <dbReference type="SAM" id="SignalP"/>
    </source>
</evidence>
<gene>
    <name evidence="3" type="ORF">IED13_02230</name>
</gene>
<protein>
    <submittedName>
        <fullName evidence="3">HupE/UreJ family protein</fullName>
    </submittedName>
</protein>
<dbReference type="PIRSF" id="PIRSF016919">
    <property type="entry name" value="HupE_UreJ"/>
    <property type="match status" value="1"/>
</dbReference>
<dbReference type="AlphaFoldDB" id="A0A927E7S0"/>
<reference evidence="3" key="1">
    <citation type="submission" date="2020-09" db="EMBL/GenBank/DDBJ databases">
        <title>Bosea spartocytisi sp. nov. a root nodule endophyte of Spartocytisus supranubius in the high mountain ecosystem fo the Teide National Park (Canary Islands, Spain).</title>
        <authorList>
            <person name="Pulido-Suarez L."/>
            <person name="Peix A."/>
            <person name="Igual J.M."/>
            <person name="Socas-Perez N."/>
            <person name="Velazquez E."/>
            <person name="Flores-Felix J.D."/>
            <person name="Leon-Barrios M."/>
        </authorList>
    </citation>
    <scope>NUCLEOTIDE SEQUENCE</scope>
    <source>
        <strain evidence="3">SSUT16</strain>
    </source>
</reference>
<keyword evidence="1" id="KW-1133">Transmembrane helix</keyword>
<dbReference type="Pfam" id="PF04955">
    <property type="entry name" value="HupE_UreJ"/>
    <property type="match status" value="1"/>
</dbReference>
<keyword evidence="1" id="KW-0472">Membrane</keyword>
<keyword evidence="2" id="KW-0732">Signal</keyword>
<dbReference type="InterPro" id="IPR007038">
    <property type="entry name" value="HupE_UreJ"/>
</dbReference>
<feature type="transmembrane region" description="Helical" evidence="1">
    <location>
        <begin position="36"/>
        <end position="56"/>
    </location>
</feature>
<keyword evidence="4" id="KW-1185">Reference proteome</keyword>
<name>A0A927E7S0_9HYPH</name>
<evidence type="ECO:0000313" key="4">
    <source>
        <dbReference type="Proteomes" id="UP000619295"/>
    </source>
</evidence>
<dbReference type="EMBL" id="JACXWY010000001">
    <property type="protein sequence ID" value="MBD3844501.1"/>
    <property type="molecule type" value="Genomic_DNA"/>
</dbReference>
<accession>A0A927E7S0</accession>
<evidence type="ECO:0000256" key="1">
    <source>
        <dbReference type="SAM" id="Phobius"/>
    </source>
</evidence>
<feature type="chain" id="PRO_5036881673" evidence="2">
    <location>
        <begin position="21"/>
        <end position="190"/>
    </location>
</feature>
<proteinExistence type="predicted"/>
<feature type="transmembrane region" description="Helical" evidence="1">
    <location>
        <begin position="112"/>
        <end position="129"/>
    </location>
</feature>
<feature type="transmembrane region" description="Helical" evidence="1">
    <location>
        <begin position="141"/>
        <end position="165"/>
    </location>
</feature>
<feature type="transmembrane region" description="Helical" evidence="1">
    <location>
        <begin position="88"/>
        <end position="105"/>
    </location>
</feature>
<feature type="transmembrane region" description="Helical" evidence="1">
    <location>
        <begin position="63"/>
        <end position="82"/>
    </location>
</feature>
<dbReference type="Proteomes" id="UP000619295">
    <property type="component" value="Unassembled WGS sequence"/>
</dbReference>